<evidence type="ECO:0000313" key="2">
    <source>
        <dbReference type="EMBL" id="GJM62386.1"/>
    </source>
</evidence>
<proteinExistence type="predicted"/>
<sequence length="129" mass="14522">MNFLLLIAAIVCSLACAGHFTIGDKDFLKPVLESQDVGIIPRKVMHSLFHYMSVWMLISAVLLWGFAFDYAFVFRSTEDVTLLIGICYLAFAIVQIPIAINSQLEKGLLKMFQWIFWIIIGVCCLLSLG</sequence>
<feature type="transmembrane region" description="Helical" evidence="1">
    <location>
        <begin position="48"/>
        <end position="68"/>
    </location>
</feature>
<name>A0AAN4W0C0_9BACT</name>
<dbReference type="RefSeq" id="WP_338237666.1">
    <property type="nucleotide sequence ID" value="NZ_BQKE01000001.1"/>
</dbReference>
<feature type="transmembrane region" description="Helical" evidence="1">
    <location>
        <begin position="112"/>
        <end position="128"/>
    </location>
</feature>
<organism evidence="2 3">
    <name type="scientific">Persicobacter diffluens</name>
    <dbReference type="NCBI Taxonomy" id="981"/>
    <lineage>
        <taxon>Bacteria</taxon>
        <taxon>Pseudomonadati</taxon>
        <taxon>Bacteroidota</taxon>
        <taxon>Cytophagia</taxon>
        <taxon>Cytophagales</taxon>
        <taxon>Persicobacteraceae</taxon>
        <taxon>Persicobacter</taxon>
    </lineage>
</organism>
<keyword evidence="3" id="KW-1185">Reference proteome</keyword>
<dbReference type="AlphaFoldDB" id="A0AAN4W0C0"/>
<keyword evidence="1" id="KW-0812">Transmembrane</keyword>
<protein>
    <submittedName>
        <fullName evidence="2">Uncharacterized protein</fullName>
    </submittedName>
</protein>
<feature type="transmembrane region" description="Helical" evidence="1">
    <location>
        <begin position="80"/>
        <end position="100"/>
    </location>
</feature>
<evidence type="ECO:0000313" key="3">
    <source>
        <dbReference type="Proteomes" id="UP001310022"/>
    </source>
</evidence>
<gene>
    <name evidence="2" type="ORF">PEDI_29380</name>
</gene>
<keyword evidence="1" id="KW-0472">Membrane</keyword>
<comment type="caution">
    <text evidence="2">The sequence shown here is derived from an EMBL/GenBank/DDBJ whole genome shotgun (WGS) entry which is preliminary data.</text>
</comment>
<dbReference type="Proteomes" id="UP001310022">
    <property type="component" value="Unassembled WGS sequence"/>
</dbReference>
<keyword evidence="1" id="KW-1133">Transmembrane helix</keyword>
<accession>A0AAN4W0C0</accession>
<evidence type="ECO:0000256" key="1">
    <source>
        <dbReference type="SAM" id="Phobius"/>
    </source>
</evidence>
<reference evidence="2 3" key="1">
    <citation type="submission" date="2021-12" db="EMBL/GenBank/DDBJ databases">
        <title>Genome sequencing of bacteria with rrn-lacking chromosome and rrn-plasmid.</title>
        <authorList>
            <person name="Anda M."/>
            <person name="Iwasaki W."/>
        </authorList>
    </citation>
    <scope>NUCLEOTIDE SEQUENCE [LARGE SCALE GENOMIC DNA]</scope>
    <source>
        <strain evidence="2 3">NBRC 15940</strain>
    </source>
</reference>
<dbReference type="EMBL" id="BQKE01000001">
    <property type="protein sequence ID" value="GJM62386.1"/>
    <property type="molecule type" value="Genomic_DNA"/>
</dbReference>